<dbReference type="AlphaFoldDB" id="A0A1H9UJV0"/>
<dbReference type="PANTHER" id="PTHR43798">
    <property type="entry name" value="MONOACYLGLYCEROL LIPASE"/>
    <property type="match status" value="1"/>
</dbReference>
<dbReference type="STRING" id="155974.SAMN04487818_107290"/>
<dbReference type="InterPro" id="IPR000073">
    <property type="entry name" value="AB_hydrolase_1"/>
</dbReference>
<reference evidence="3" key="1">
    <citation type="submission" date="2016-10" db="EMBL/GenBank/DDBJ databases">
        <authorList>
            <person name="Varghese N."/>
            <person name="Submissions S."/>
        </authorList>
    </citation>
    <scope>NUCLEOTIDE SEQUENCE [LARGE SCALE GENOMIC DNA]</scope>
    <source>
        <strain evidence="3">DSM 44260</strain>
    </source>
</reference>
<evidence type="ECO:0000259" key="1">
    <source>
        <dbReference type="Pfam" id="PF12697"/>
    </source>
</evidence>
<dbReference type="Pfam" id="PF12697">
    <property type="entry name" value="Abhydrolase_6"/>
    <property type="match status" value="1"/>
</dbReference>
<protein>
    <submittedName>
        <fullName evidence="2">Pimeloyl-ACP methyl ester carboxylesterase</fullName>
    </submittedName>
</protein>
<dbReference type="InterPro" id="IPR050266">
    <property type="entry name" value="AB_hydrolase_sf"/>
</dbReference>
<dbReference type="InterPro" id="IPR029058">
    <property type="entry name" value="AB_hydrolase_fold"/>
</dbReference>
<dbReference type="Gene3D" id="3.40.50.1820">
    <property type="entry name" value="alpha/beta hydrolase"/>
    <property type="match status" value="1"/>
</dbReference>
<proteinExistence type="predicted"/>
<dbReference type="RefSeq" id="WP_092779654.1">
    <property type="nucleotide sequence ID" value="NZ_FOGI01000007.1"/>
</dbReference>
<dbReference type="EMBL" id="FOGI01000007">
    <property type="protein sequence ID" value="SES09652.1"/>
    <property type="molecule type" value="Genomic_DNA"/>
</dbReference>
<feature type="domain" description="AB hydrolase-1" evidence="1">
    <location>
        <begin position="2"/>
        <end position="220"/>
    </location>
</feature>
<gene>
    <name evidence="2" type="ORF">SAMN04487818_107290</name>
</gene>
<dbReference type="PRINTS" id="PR00111">
    <property type="entry name" value="ABHYDROLASE"/>
</dbReference>
<name>A0A1H9UJV0_9PSEU</name>
<keyword evidence="3" id="KW-1185">Reference proteome</keyword>
<accession>A0A1H9UJV0</accession>
<dbReference type="Proteomes" id="UP000199051">
    <property type="component" value="Unassembled WGS sequence"/>
</dbReference>
<dbReference type="GO" id="GO:0016020">
    <property type="term" value="C:membrane"/>
    <property type="evidence" value="ECO:0007669"/>
    <property type="project" value="TreeGrafter"/>
</dbReference>
<organism evidence="2 3">
    <name type="scientific">Actinokineospora terrae</name>
    <dbReference type="NCBI Taxonomy" id="155974"/>
    <lineage>
        <taxon>Bacteria</taxon>
        <taxon>Bacillati</taxon>
        <taxon>Actinomycetota</taxon>
        <taxon>Actinomycetes</taxon>
        <taxon>Pseudonocardiales</taxon>
        <taxon>Pseudonocardiaceae</taxon>
        <taxon>Actinokineospora</taxon>
    </lineage>
</organism>
<evidence type="ECO:0000313" key="3">
    <source>
        <dbReference type="Proteomes" id="UP000199051"/>
    </source>
</evidence>
<dbReference type="PANTHER" id="PTHR43798:SF20">
    <property type="entry name" value="2-SUCCINYL-6-HYDROXY-2,4-CYCLOHEXADIENE-1-CARBOXYLATE SYNTHASE-RELATED"/>
    <property type="match status" value="1"/>
</dbReference>
<dbReference type="SUPFAM" id="SSF53474">
    <property type="entry name" value="alpha/beta-Hydrolases"/>
    <property type="match status" value="1"/>
</dbReference>
<sequence length="228" mass="25042">MLLLIHGHPFDRTMWTPQLARFDAIAPDLRGYGTAEPASGKTAMSTFADDLAALAPDVPLVLCGLSMGGQIAMEFHRRYPERVRALILADTTARAETTQSRQDRLDMADRLSREGMEPYAREVLSKMVAPGNNEAAEHVLKMMLSAPPEGAAAAQRGRADRPDYRESLRAHPVPTLVVVGSEDEYTPLDEVKLIPATHVVEIRGAAHLPNLERPEEFNDAVARFLAAH</sequence>
<evidence type="ECO:0000313" key="2">
    <source>
        <dbReference type="EMBL" id="SES09652.1"/>
    </source>
</evidence>
<dbReference type="GO" id="GO:0003824">
    <property type="term" value="F:catalytic activity"/>
    <property type="evidence" value="ECO:0007669"/>
    <property type="project" value="UniProtKB-ARBA"/>
</dbReference>